<accession>A0A0F9P9V6</accession>
<gene>
    <name evidence="1" type="ORF">LCGC14_1241450</name>
</gene>
<dbReference type="AlphaFoldDB" id="A0A0F9P9V6"/>
<proteinExistence type="predicted"/>
<name>A0A0F9P9V6_9ZZZZ</name>
<comment type="caution">
    <text evidence="1">The sequence shown here is derived from an EMBL/GenBank/DDBJ whole genome shotgun (WGS) entry which is preliminary data.</text>
</comment>
<protein>
    <submittedName>
        <fullName evidence="1">Uncharacterized protein</fullName>
    </submittedName>
</protein>
<organism evidence="1">
    <name type="scientific">marine sediment metagenome</name>
    <dbReference type="NCBI Taxonomy" id="412755"/>
    <lineage>
        <taxon>unclassified sequences</taxon>
        <taxon>metagenomes</taxon>
        <taxon>ecological metagenomes</taxon>
    </lineage>
</organism>
<sequence>MVQRIRSRYYLCRTSGTGACWYCDKRTNQIFEDNKDDSETFCCKLCFINIIKDFRGKRRIMRSIHIKNKQVGIVQ</sequence>
<dbReference type="EMBL" id="LAZR01006712">
    <property type="protein sequence ID" value="KKM90147.1"/>
    <property type="molecule type" value="Genomic_DNA"/>
</dbReference>
<reference evidence="1" key="1">
    <citation type="journal article" date="2015" name="Nature">
        <title>Complex archaea that bridge the gap between prokaryotes and eukaryotes.</title>
        <authorList>
            <person name="Spang A."/>
            <person name="Saw J.H."/>
            <person name="Jorgensen S.L."/>
            <person name="Zaremba-Niedzwiedzka K."/>
            <person name="Martijn J."/>
            <person name="Lind A.E."/>
            <person name="van Eijk R."/>
            <person name="Schleper C."/>
            <person name="Guy L."/>
            <person name="Ettema T.J."/>
        </authorList>
    </citation>
    <scope>NUCLEOTIDE SEQUENCE</scope>
</reference>
<evidence type="ECO:0000313" key="1">
    <source>
        <dbReference type="EMBL" id="KKM90147.1"/>
    </source>
</evidence>